<keyword evidence="1" id="KW-0720">Serine protease</keyword>
<protein>
    <recommendedName>
        <fullName evidence="1">endopeptidase La</fullName>
        <ecNumber evidence="1">3.4.21.53</ecNumber>
    </recommendedName>
</protein>
<keyword evidence="1" id="KW-0645">Protease</keyword>
<dbReference type="GO" id="GO:0004176">
    <property type="term" value="F:ATP-dependent peptidase activity"/>
    <property type="evidence" value="ECO:0007669"/>
    <property type="project" value="UniProtKB-UniRule"/>
</dbReference>
<dbReference type="GO" id="GO:0006508">
    <property type="term" value="P:proteolysis"/>
    <property type="evidence" value="ECO:0007669"/>
    <property type="project" value="UniProtKB-KW"/>
</dbReference>
<evidence type="ECO:0000256" key="2">
    <source>
        <dbReference type="SAM" id="Phobius"/>
    </source>
</evidence>
<dbReference type="AlphaFoldDB" id="A0A3L9L7P2"/>
<evidence type="ECO:0000313" key="6">
    <source>
        <dbReference type="Proteomes" id="UP000277871"/>
    </source>
</evidence>
<sequence length="370" mass="38635">MVDTAQNPETQTTPRTSRWRRLARRQSLPSLALAGTSVLMVAGVVLPAPYVIEAAGPTFNTVGTVDDKQLVKIDGAPTYPSDGQLDLTTVYVKGGPSGRVNSINAVLGWLDPAQAVIPEDTLYPPETTREQVDDSNAAAMTTSQEDSVAAAMGYLDKPYTTTLTVHAVVPGGPAEGALQPGDELVSVNGTRVTSLKQLRSRLDAAGAHGADVTVRRDGGTRTEHVALTQEQETKSWQLGVYLVPRYDFPVDVDFQLEQVGGPSAGMMFALGIVEELTPGSLAGDRHIAGTGTITADGTVGPIGGIRQKLVGAADSGAEYFLAPRDNCDEVVGHVPDGLTVVEVGTLGEAVGAVEHAAAGSVQDLPSCRTR</sequence>
<dbReference type="Pfam" id="PF05362">
    <property type="entry name" value="Lon_C"/>
    <property type="match status" value="1"/>
</dbReference>
<dbReference type="InterPro" id="IPR001478">
    <property type="entry name" value="PDZ"/>
</dbReference>
<keyword evidence="1" id="KW-0378">Hydrolase</keyword>
<dbReference type="Gene3D" id="3.30.230.10">
    <property type="match status" value="1"/>
</dbReference>
<comment type="caution">
    <text evidence="5">The sequence shown here is derived from an EMBL/GenBank/DDBJ whole genome shotgun (WGS) entry which is preliminary data.</text>
</comment>
<comment type="catalytic activity">
    <reaction evidence="1">
        <text>Hydrolysis of proteins in presence of ATP.</text>
        <dbReference type="EC" id="3.4.21.53"/>
    </reaction>
</comment>
<evidence type="ECO:0000259" key="4">
    <source>
        <dbReference type="PROSITE" id="PS51786"/>
    </source>
</evidence>
<evidence type="ECO:0000259" key="3">
    <source>
        <dbReference type="PROSITE" id="PS50106"/>
    </source>
</evidence>
<dbReference type="InterPro" id="IPR041489">
    <property type="entry name" value="PDZ_6"/>
</dbReference>
<feature type="active site" evidence="1">
    <location>
        <position position="308"/>
    </location>
</feature>
<proteinExistence type="inferred from homology"/>
<comment type="similarity">
    <text evidence="1">Belongs to the peptidase S16 family.</text>
</comment>
<keyword evidence="2" id="KW-0472">Membrane</keyword>
<keyword evidence="2" id="KW-1133">Transmembrane helix</keyword>
<dbReference type="EMBL" id="RDEX01000001">
    <property type="protein sequence ID" value="RLY94591.1"/>
    <property type="molecule type" value="Genomic_DNA"/>
</dbReference>
<gene>
    <name evidence="5" type="ORF">EAE32_05345</name>
</gene>
<dbReference type="Proteomes" id="UP000277871">
    <property type="component" value="Unassembled WGS sequence"/>
</dbReference>
<dbReference type="InterPro" id="IPR014721">
    <property type="entry name" value="Ribsml_uS5_D2-typ_fold_subgr"/>
</dbReference>
<dbReference type="InterPro" id="IPR020568">
    <property type="entry name" value="Ribosomal_Su5_D2-typ_SF"/>
</dbReference>
<dbReference type="PROSITE" id="PS50106">
    <property type="entry name" value="PDZ"/>
    <property type="match status" value="1"/>
</dbReference>
<reference evidence="5 6" key="1">
    <citation type="submission" date="2018-10" db="EMBL/GenBank/DDBJ databases">
        <title>Kocuria tytonicola, new bacteria from the preen glands of American barn owls (Tyto furcata).</title>
        <authorList>
            <person name="Braun M.S."/>
            <person name="Wang E."/>
            <person name="Zimmermann S."/>
            <person name="Boutin S."/>
            <person name="Wagner H."/>
            <person name="Wink M."/>
        </authorList>
    </citation>
    <scope>NUCLEOTIDE SEQUENCE [LARGE SCALE GENOMIC DNA]</scope>
    <source>
        <strain evidence="5 6">473</strain>
    </source>
</reference>
<evidence type="ECO:0000256" key="1">
    <source>
        <dbReference type="PROSITE-ProRule" id="PRU01122"/>
    </source>
</evidence>
<feature type="active site" evidence="1">
    <location>
        <position position="263"/>
    </location>
</feature>
<dbReference type="SMART" id="SM00228">
    <property type="entry name" value="PDZ"/>
    <property type="match status" value="1"/>
</dbReference>
<feature type="domain" description="Lon proteolytic" evidence="4">
    <location>
        <begin position="257"/>
        <end position="356"/>
    </location>
</feature>
<evidence type="ECO:0000313" key="5">
    <source>
        <dbReference type="EMBL" id="RLY94591.1"/>
    </source>
</evidence>
<feature type="domain" description="PDZ" evidence="3">
    <location>
        <begin position="163"/>
        <end position="195"/>
    </location>
</feature>
<dbReference type="EC" id="3.4.21.53" evidence="1"/>
<dbReference type="GO" id="GO:0004252">
    <property type="term" value="F:serine-type endopeptidase activity"/>
    <property type="evidence" value="ECO:0007669"/>
    <property type="project" value="UniProtKB-UniRule"/>
</dbReference>
<dbReference type="PROSITE" id="PS51786">
    <property type="entry name" value="LON_PROTEOLYTIC"/>
    <property type="match status" value="1"/>
</dbReference>
<dbReference type="Pfam" id="PF17820">
    <property type="entry name" value="PDZ_6"/>
    <property type="match status" value="1"/>
</dbReference>
<dbReference type="SUPFAM" id="SSF54211">
    <property type="entry name" value="Ribosomal protein S5 domain 2-like"/>
    <property type="match status" value="1"/>
</dbReference>
<dbReference type="InterPro" id="IPR027065">
    <property type="entry name" value="Lon_Prtase"/>
</dbReference>
<dbReference type="GO" id="GO:0030163">
    <property type="term" value="P:protein catabolic process"/>
    <property type="evidence" value="ECO:0007669"/>
    <property type="project" value="InterPro"/>
</dbReference>
<accession>A0A3L9L7P2</accession>
<dbReference type="GO" id="GO:0005524">
    <property type="term" value="F:ATP binding"/>
    <property type="evidence" value="ECO:0007669"/>
    <property type="project" value="InterPro"/>
</dbReference>
<name>A0A3L9L7P2_9MICC</name>
<dbReference type="Gene3D" id="2.30.42.10">
    <property type="match status" value="1"/>
</dbReference>
<dbReference type="PANTHER" id="PTHR10046">
    <property type="entry name" value="ATP DEPENDENT LON PROTEASE FAMILY MEMBER"/>
    <property type="match status" value="1"/>
</dbReference>
<feature type="transmembrane region" description="Helical" evidence="2">
    <location>
        <begin position="28"/>
        <end position="52"/>
    </location>
</feature>
<dbReference type="InterPro" id="IPR036034">
    <property type="entry name" value="PDZ_sf"/>
</dbReference>
<dbReference type="SUPFAM" id="SSF50156">
    <property type="entry name" value="PDZ domain-like"/>
    <property type="match status" value="1"/>
</dbReference>
<keyword evidence="2" id="KW-0812">Transmembrane</keyword>
<dbReference type="InterPro" id="IPR008269">
    <property type="entry name" value="Lon_proteolytic"/>
</dbReference>
<organism evidence="5 6">
    <name type="scientific">Kocuria tytonicola</name>
    <dbReference type="NCBI Taxonomy" id="2055946"/>
    <lineage>
        <taxon>Bacteria</taxon>
        <taxon>Bacillati</taxon>
        <taxon>Actinomycetota</taxon>
        <taxon>Actinomycetes</taxon>
        <taxon>Micrococcales</taxon>
        <taxon>Micrococcaceae</taxon>
        <taxon>Kocuria</taxon>
    </lineage>
</organism>
<keyword evidence="6" id="KW-1185">Reference proteome</keyword>